<keyword evidence="3" id="KW-1185">Reference proteome</keyword>
<accession>A0AAN6VHA3</accession>
<evidence type="ECO:0000256" key="1">
    <source>
        <dbReference type="SAM" id="SignalP"/>
    </source>
</evidence>
<organism evidence="2 3">
    <name type="scientific">Chaetomidium leptoderma</name>
    <dbReference type="NCBI Taxonomy" id="669021"/>
    <lineage>
        <taxon>Eukaryota</taxon>
        <taxon>Fungi</taxon>
        <taxon>Dikarya</taxon>
        <taxon>Ascomycota</taxon>
        <taxon>Pezizomycotina</taxon>
        <taxon>Sordariomycetes</taxon>
        <taxon>Sordariomycetidae</taxon>
        <taxon>Sordariales</taxon>
        <taxon>Chaetomiaceae</taxon>
        <taxon>Chaetomidium</taxon>
    </lineage>
</organism>
<name>A0AAN6VHA3_9PEZI</name>
<reference evidence="2" key="1">
    <citation type="journal article" date="2023" name="Mol. Phylogenet. Evol.">
        <title>Genome-scale phylogeny and comparative genomics of the fungal order Sordariales.</title>
        <authorList>
            <person name="Hensen N."/>
            <person name="Bonometti L."/>
            <person name="Westerberg I."/>
            <person name="Brannstrom I.O."/>
            <person name="Guillou S."/>
            <person name="Cros-Aarteil S."/>
            <person name="Calhoun S."/>
            <person name="Haridas S."/>
            <person name="Kuo A."/>
            <person name="Mondo S."/>
            <person name="Pangilinan J."/>
            <person name="Riley R."/>
            <person name="LaButti K."/>
            <person name="Andreopoulos B."/>
            <person name="Lipzen A."/>
            <person name="Chen C."/>
            <person name="Yan M."/>
            <person name="Daum C."/>
            <person name="Ng V."/>
            <person name="Clum A."/>
            <person name="Steindorff A."/>
            <person name="Ohm R.A."/>
            <person name="Martin F."/>
            <person name="Silar P."/>
            <person name="Natvig D.O."/>
            <person name="Lalanne C."/>
            <person name="Gautier V."/>
            <person name="Ament-Velasquez S.L."/>
            <person name="Kruys A."/>
            <person name="Hutchinson M.I."/>
            <person name="Powell A.J."/>
            <person name="Barry K."/>
            <person name="Miller A.N."/>
            <person name="Grigoriev I.V."/>
            <person name="Debuchy R."/>
            <person name="Gladieux P."/>
            <person name="Hiltunen Thoren M."/>
            <person name="Johannesson H."/>
        </authorList>
    </citation>
    <scope>NUCLEOTIDE SEQUENCE</scope>
    <source>
        <strain evidence="2">CBS 538.74</strain>
    </source>
</reference>
<feature type="chain" id="PRO_5042944994" evidence="1">
    <location>
        <begin position="24"/>
        <end position="330"/>
    </location>
</feature>
<evidence type="ECO:0000313" key="3">
    <source>
        <dbReference type="Proteomes" id="UP001302745"/>
    </source>
</evidence>
<dbReference type="Proteomes" id="UP001302745">
    <property type="component" value="Unassembled WGS sequence"/>
</dbReference>
<gene>
    <name evidence="2" type="ORF">C8A00DRAFT_17694</name>
</gene>
<dbReference type="EMBL" id="MU857048">
    <property type="protein sequence ID" value="KAK4150821.1"/>
    <property type="molecule type" value="Genomic_DNA"/>
</dbReference>
<dbReference type="AlphaFoldDB" id="A0AAN6VHA3"/>
<comment type="caution">
    <text evidence="2">The sequence shown here is derived from an EMBL/GenBank/DDBJ whole genome shotgun (WGS) entry which is preliminary data.</text>
</comment>
<evidence type="ECO:0000313" key="2">
    <source>
        <dbReference type="EMBL" id="KAK4150821.1"/>
    </source>
</evidence>
<proteinExistence type="predicted"/>
<protein>
    <submittedName>
        <fullName evidence="2">Uncharacterized protein</fullName>
    </submittedName>
</protein>
<feature type="signal peptide" evidence="1">
    <location>
        <begin position="1"/>
        <end position="23"/>
    </location>
</feature>
<keyword evidence="1" id="KW-0732">Signal</keyword>
<sequence>MRNKAFSFALATATFLLSSGANAARQCAGSSGGFQHHLGDVRYDSPDPNKVNGLSTIAASLLSGGRTPLYECVGQWPEEWQGWYEGGSNLIWADCIYTGAGLGDDETVSFAVDWKSKTMYLSHTFACSDQKGSKALASGSIKIDFNCTTAEDDSYCVPKSTTAGTRPTLNIDTKLVPAPADGTSACADSSKQYHSWKLLNWLRRITMEPGSSPADPKLVSDTGPSFALESVTSGDTFSCTPSEDSQNGTFVGACQSQSQSAAGDATNTTAAFRFDAKLNMLEISQQWECSDASSFDVVGVGYVQAACGRVFNSDEFTCTSDPVWIGTGVV</sequence>
<reference evidence="2" key="2">
    <citation type="submission" date="2023-05" db="EMBL/GenBank/DDBJ databases">
        <authorList>
            <consortium name="Lawrence Berkeley National Laboratory"/>
            <person name="Steindorff A."/>
            <person name="Hensen N."/>
            <person name="Bonometti L."/>
            <person name="Westerberg I."/>
            <person name="Brannstrom I.O."/>
            <person name="Guillou S."/>
            <person name="Cros-Aarteil S."/>
            <person name="Calhoun S."/>
            <person name="Haridas S."/>
            <person name="Kuo A."/>
            <person name="Mondo S."/>
            <person name="Pangilinan J."/>
            <person name="Riley R."/>
            <person name="Labutti K."/>
            <person name="Andreopoulos B."/>
            <person name="Lipzen A."/>
            <person name="Chen C."/>
            <person name="Yanf M."/>
            <person name="Daum C."/>
            <person name="Ng V."/>
            <person name="Clum A."/>
            <person name="Ohm R."/>
            <person name="Martin F."/>
            <person name="Silar P."/>
            <person name="Natvig D."/>
            <person name="Lalanne C."/>
            <person name="Gautier V."/>
            <person name="Ament-Velasquez S.L."/>
            <person name="Kruys A."/>
            <person name="Hutchinson M.I."/>
            <person name="Powell A.J."/>
            <person name="Barry K."/>
            <person name="Miller A.N."/>
            <person name="Grigoriev I.V."/>
            <person name="Debuchy R."/>
            <person name="Gladieux P."/>
            <person name="Thoren M.H."/>
            <person name="Johannesson H."/>
        </authorList>
    </citation>
    <scope>NUCLEOTIDE SEQUENCE</scope>
    <source>
        <strain evidence="2">CBS 538.74</strain>
    </source>
</reference>